<gene>
    <name evidence="1" type="ORF">N2599_18495</name>
</gene>
<proteinExistence type="predicted"/>
<keyword evidence="2" id="KW-1185">Reference proteome</keyword>
<organism evidence="1 2">
    <name type="scientific">Rhizobium sullae</name>
    <name type="common">Rhizobium hedysari</name>
    <dbReference type="NCBI Taxonomy" id="50338"/>
    <lineage>
        <taxon>Bacteria</taxon>
        <taxon>Pseudomonadati</taxon>
        <taxon>Pseudomonadota</taxon>
        <taxon>Alphaproteobacteria</taxon>
        <taxon>Hyphomicrobiales</taxon>
        <taxon>Rhizobiaceae</taxon>
        <taxon>Rhizobium/Agrobacterium group</taxon>
        <taxon>Rhizobium</taxon>
    </lineage>
</organism>
<dbReference type="RefSeq" id="WP_027511999.1">
    <property type="nucleotide sequence ID" value="NZ_CP104143.1"/>
</dbReference>
<name>A0ABY5XHY3_RHISU</name>
<dbReference type="Proteomes" id="UP001060123">
    <property type="component" value="Chromosome"/>
</dbReference>
<sequence length="792" mass="84814">MSERVTDERALEAAARLFDLLPAHIRDRDAREGRTLEALFRVLGGGSAEIDAELDRFFDALFVETAPDAALPAFAALVGAPSFAALPSGELPRALIANLLRYRRGKGTARILAELAQDVTQEGAVVVEYYQRVARIAHLIDVRPDRPAFADLRPGDMASRAGRAFDKAARLADLRSIARAAGRWHVPIVGAHLLRPLTPLFPAPDSANPTLQDVAGTPVLRPWPIAGTAHPGYWQLAAQLERKIRLFNPDRGAEAQAEGKGGRQEPHHLPDRLHRLPLHLETEELRHAALEGGSPKPLWFGAKDLPFALFARRKDENAFTRLRPEELLICNLEDAPLAPGSRPAESRTHEWSTGALPKAQAHVVASPILLGFDPATGRAIAPAPAAGQQEIVELRIAYAYGIGRPIGAGAQERNDDEVPFEVLDTDRLKNFVRVVDATAAAGGSASDRVRSVQTLSQALADVLSDGAGKRALIVFVRCDRETTAATVRVHPGTALHLVAAQWRAKATGPGFPDDPDRLGYLVRRERRFTVDAPVSVAAAAPPAANEDPGELILDGLELTRGLSLGANAVSHLWLRHTTLRNPGSAALTTAAFKHLFVRIDDSLSGPLALESGGGPGRINVSGSILSPDGAALPVLAAENLDARLCDVTLFGTARTKSVEATGCLFTTALTVQRKQEGCLRYSYLAPGSDGPRRFRCQPDPTLSTAAALRAAPVFMDTSLDEPACALLHPLCPDGIRNGGEGGTEMGSFGPWGASLRRANLTSLFDDFTPFGLETAILDDAQSAPQALRRNKP</sequence>
<evidence type="ECO:0000313" key="2">
    <source>
        <dbReference type="Proteomes" id="UP001060123"/>
    </source>
</evidence>
<dbReference type="EMBL" id="CP104143">
    <property type="protein sequence ID" value="UWU14080.1"/>
    <property type="molecule type" value="Genomic_DNA"/>
</dbReference>
<evidence type="ECO:0000313" key="1">
    <source>
        <dbReference type="EMBL" id="UWU14080.1"/>
    </source>
</evidence>
<accession>A0ABY5XHY3</accession>
<reference evidence="1" key="1">
    <citation type="submission" date="2022-09" db="EMBL/GenBank/DDBJ databases">
        <title>Australian commercial rhizobial inoculants.</title>
        <authorList>
            <person name="Kohlmeier M.G."/>
            <person name="O'Hara G.W."/>
            <person name="Colombi E."/>
            <person name="Ramsay J.P."/>
            <person name="Terpolilli J."/>
        </authorList>
    </citation>
    <scope>NUCLEOTIDE SEQUENCE</scope>
    <source>
        <strain evidence="1">WSM1592</strain>
    </source>
</reference>
<protein>
    <submittedName>
        <fullName evidence="1">Uncharacterized protein</fullName>
    </submittedName>
</protein>